<dbReference type="PANTHER" id="PTHR40398:SF1">
    <property type="entry name" value="PTS SYSTEM GLUCITOL_SORBITOL-SPECIFIC EIIA COMPONENT"/>
    <property type="match status" value="1"/>
</dbReference>
<evidence type="ECO:0000313" key="1">
    <source>
        <dbReference type="EMBL" id="MEJ6348188.1"/>
    </source>
</evidence>
<dbReference type="InterPro" id="IPR004716">
    <property type="entry name" value="PTS_IIA_glucitol/sorbitol-sp"/>
</dbReference>
<dbReference type="PANTHER" id="PTHR40398">
    <property type="entry name" value="PTS SYSTEM GLUCITOL/SORBITOL-SPECIFIC EIIA COMPONENT"/>
    <property type="match status" value="1"/>
</dbReference>
<dbReference type="Pfam" id="PF03829">
    <property type="entry name" value="PTSIIA_gutA"/>
    <property type="match status" value="1"/>
</dbReference>
<protein>
    <submittedName>
        <fullName evidence="1">PTS glucitol/sorbitol transporter subunit IIA</fullName>
    </submittedName>
</protein>
<dbReference type="EMBL" id="JAWMWG010000001">
    <property type="protein sequence ID" value="MEJ6348188.1"/>
    <property type="molecule type" value="Genomic_DNA"/>
</dbReference>
<name>A0ABU8SFM7_9LACO</name>
<reference evidence="1 2" key="1">
    <citation type="submission" date="2023-10" db="EMBL/GenBank/DDBJ databases">
        <title>Holzapfeliella saturejae sp. nov. isolated from Satureja montana flowers.</title>
        <authorList>
            <person name="Alcantara C."/>
            <person name="Zuniga M."/>
            <person name="Landete J.M."/>
            <person name="Monedero V."/>
        </authorList>
    </citation>
    <scope>NUCLEOTIDE SEQUENCE [LARGE SCALE GENOMIC DNA]</scope>
    <source>
        <strain evidence="1 2">He02</strain>
    </source>
</reference>
<comment type="caution">
    <text evidence="1">The sequence shown here is derived from an EMBL/GenBank/DDBJ whole genome shotgun (WGS) entry which is preliminary data.</text>
</comment>
<sequence>MEFTAVIKSIGAKAFEKHVYILFDESITADIAEVSIQQEFKDKENLAQFDIKAGDAIEIDGQSFNVQQVGRLVNDNLKDIAHAVVMFGPIEGEPMENTIYLDGDKNQDHLFKSGSTITYKLK</sequence>
<dbReference type="Proteomes" id="UP001377804">
    <property type="component" value="Unassembled WGS sequence"/>
</dbReference>
<dbReference type="RefSeq" id="WP_339969123.1">
    <property type="nucleotide sequence ID" value="NZ_JAWMWG010000001.1"/>
</dbReference>
<dbReference type="Gene3D" id="2.40.33.40">
    <property type="entry name" value="Phosphotransferase system, glucitol/sorbitol-specific IIA component"/>
    <property type="match status" value="1"/>
</dbReference>
<gene>
    <name evidence="1" type="ORF">R4Y45_02965</name>
</gene>
<keyword evidence="2" id="KW-1185">Reference proteome</keyword>
<evidence type="ECO:0000313" key="2">
    <source>
        <dbReference type="Proteomes" id="UP001377804"/>
    </source>
</evidence>
<accession>A0ABU8SFM7</accession>
<organism evidence="1 2">
    <name type="scientific">Holzapfeliella saturejae</name>
    <dbReference type="NCBI Taxonomy" id="3082953"/>
    <lineage>
        <taxon>Bacteria</taxon>
        <taxon>Bacillati</taxon>
        <taxon>Bacillota</taxon>
        <taxon>Bacilli</taxon>
        <taxon>Lactobacillales</taxon>
        <taxon>Lactobacillaceae</taxon>
        <taxon>Holzapfeliella</taxon>
    </lineage>
</organism>
<proteinExistence type="predicted"/>
<dbReference type="SUPFAM" id="SSF141530">
    <property type="entry name" value="PTSIIA/GutA-like"/>
    <property type="match status" value="1"/>
</dbReference>
<dbReference type="InterPro" id="IPR036665">
    <property type="entry name" value="PTS_IIA_glucitol/sorbitol_sf"/>
</dbReference>